<evidence type="ECO:0000256" key="1">
    <source>
        <dbReference type="SAM" id="SignalP"/>
    </source>
</evidence>
<dbReference type="GO" id="GO:0005509">
    <property type="term" value="F:calcium ion binding"/>
    <property type="evidence" value="ECO:0007669"/>
    <property type="project" value="InterPro"/>
</dbReference>
<dbReference type="PROSITE" id="PS50222">
    <property type="entry name" value="EF_HAND_2"/>
    <property type="match status" value="1"/>
</dbReference>
<keyword evidence="1" id="KW-0732">Signal</keyword>
<sequence length="214" mass="24894">MLRLASLSALLVVISLASYQVSADDAPSFERPVRKDHTAYPKYVAPPNKDDVKSDYTEFEYNVQEAIWDAHVAARLDEDGDHEHIEYEEFSKFMRTFYEKRTNPQQEDKVHLSDSHIRALFRIYDKDHNNKLSKKEALVGLLQHQEFFFFDIDYNGILSKPELLNMHDSPHKSGEKYALSQNIDFLELFQRMLSHNRLKLGWENTMGVVPAGSN</sequence>
<evidence type="ECO:0000313" key="3">
    <source>
        <dbReference type="EMBL" id="BAP87106.1"/>
    </source>
</evidence>
<dbReference type="InterPro" id="IPR011992">
    <property type="entry name" value="EF-hand-dom_pair"/>
</dbReference>
<name>A0A0A1GYG8_NILLU</name>
<dbReference type="EMBL" id="AB915708">
    <property type="protein sequence ID" value="BAP87106.1"/>
    <property type="molecule type" value="mRNA"/>
</dbReference>
<dbReference type="Gene3D" id="1.10.238.10">
    <property type="entry name" value="EF-hand"/>
    <property type="match status" value="1"/>
</dbReference>
<evidence type="ECO:0000259" key="2">
    <source>
        <dbReference type="PROSITE" id="PS50222"/>
    </source>
</evidence>
<gene>
    <name evidence="3" type="primary">NL038</name>
</gene>
<organism evidence="3">
    <name type="scientific">Nilaparvata lugens</name>
    <name type="common">Brown planthopper</name>
    <dbReference type="NCBI Taxonomy" id="108931"/>
    <lineage>
        <taxon>Eukaryota</taxon>
        <taxon>Metazoa</taxon>
        <taxon>Ecdysozoa</taxon>
        <taxon>Arthropoda</taxon>
        <taxon>Hexapoda</taxon>
        <taxon>Insecta</taxon>
        <taxon>Pterygota</taxon>
        <taxon>Neoptera</taxon>
        <taxon>Paraneoptera</taxon>
        <taxon>Hemiptera</taxon>
        <taxon>Auchenorrhyncha</taxon>
        <taxon>Fulgoroidea</taxon>
        <taxon>Delphacidae</taxon>
        <taxon>Delphacinae</taxon>
        <taxon>Nilaparvata</taxon>
    </lineage>
</organism>
<dbReference type="AlphaFoldDB" id="A0A0A1GYG8"/>
<dbReference type="SUPFAM" id="SSF47473">
    <property type="entry name" value="EF-hand"/>
    <property type="match status" value="1"/>
</dbReference>
<protein>
    <submittedName>
        <fullName evidence="3">EF-hand motif protein</fullName>
    </submittedName>
</protein>
<feature type="domain" description="EF-hand" evidence="2">
    <location>
        <begin position="112"/>
        <end position="147"/>
    </location>
</feature>
<proteinExistence type="evidence at transcript level"/>
<accession>A0A0A1GYG8</accession>
<dbReference type="InterPro" id="IPR002048">
    <property type="entry name" value="EF_hand_dom"/>
</dbReference>
<feature type="signal peptide" evidence="1">
    <location>
        <begin position="1"/>
        <end position="23"/>
    </location>
</feature>
<reference evidence="3" key="1">
    <citation type="submission" date="2014-03" db="EMBL/GenBank/DDBJ databases">
        <title>Major protein components of salivary sheath in the brown planthopper, Nilaparvata lugens.</title>
        <authorList>
            <person name="Hasegawa T."/>
            <person name="Hattori M."/>
            <person name="Ishibashi J."/>
            <person name="Noda H."/>
        </authorList>
    </citation>
    <scope>NUCLEOTIDE SEQUENCE</scope>
    <source>
        <tissue evidence="3">Salivary gland</tissue>
    </source>
</reference>
<feature type="chain" id="PRO_5001984918" evidence="1">
    <location>
        <begin position="24"/>
        <end position="214"/>
    </location>
</feature>